<accession>A0ABS4BF80</accession>
<keyword evidence="2" id="KW-1185">Reference proteome</keyword>
<reference evidence="1 2" key="1">
    <citation type="submission" date="2021-04" db="EMBL/GenBank/DDBJ databases">
        <title>Whole genome sequence of Jiella sp. KSK16Y-1.</title>
        <authorList>
            <person name="Tuo L."/>
        </authorList>
    </citation>
    <scope>NUCLEOTIDE SEQUENCE [LARGE SCALE GENOMIC DNA]</scope>
    <source>
        <strain evidence="1 2">KSK16Y-1</strain>
    </source>
</reference>
<comment type="caution">
    <text evidence="1">The sequence shown here is derived from an EMBL/GenBank/DDBJ whole genome shotgun (WGS) entry which is preliminary data.</text>
</comment>
<sequence>MHRSRLTAFAMDHAVTSRLIGGRAAAKSEGMRRPPHSVMKTLGIDAPFIQRAR</sequence>
<dbReference type="Proteomes" id="UP000678276">
    <property type="component" value="Unassembled WGS sequence"/>
</dbReference>
<proteinExistence type="predicted"/>
<evidence type="ECO:0000313" key="1">
    <source>
        <dbReference type="EMBL" id="MBP0615414.1"/>
    </source>
</evidence>
<protein>
    <submittedName>
        <fullName evidence="1">Uncharacterized protein</fullName>
    </submittedName>
</protein>
<evidence type="ECO:0000313" key="2">
    <source>
        <dbReference type="Proteomes" id="UP000678276"/>
    </source>
</evidence>
<name>A0ABS4BF80_9HYPH</name>
<organism evidence="1 2">
    <name type="scientific">Jiella mangrovi</name>
    <dbReference type="NCBI Taxonomy" id="2821407"/>
    <lineage>
        <taxon>Bacteria</taxon>
        <taxon>Pseudomonadati</taxon>
        <taxon>Pseudomonadota</taxon>
        <taxon>Alphaproteobacteria</taxon>
        <taxon>Hyphomicrobiales</taxon>
        <taxon>Aurantimonadaceae</taxon>
        <taxon>Jiella</taxon>
    </lineage>
</organism>
<dbReference type="EMBL" id="JAGJCF010000004">
    <property type="protein sequence ID" value="MBP0615414.1"/>
    <property type="molecule type" value="Genomic_DNA"/>
</dbReference>
<gene>
    <name evidence="1" type="ORF">J6595_07470</name>
</gene>